<dbReference type="OrthoDB" id="6500128at2759"/>
<feature type="transmembrane region" description="Helical" evidence="10">
    <location>
        <begin position="755"/>
        <end position="780"/>
    </location>
</feature>
<evidence type="ECO:0000256" key="9">
    <source>
        <dbReference type="SAM" id="MobiDB-lite"/>
    </source>
</evidence>
<dbReference type="FunFam" id="3.40.50.300:FF:000163">
    <property type="entry name" value="Multidrug resistance-associated protein member 4"/>
    <property type="match status" value="1"/>
</dbReference>
<sequence>MNSKKKKENLKNPREEASFISILTFFWIIPVLRKCKYSIKKLEDFYGPLKEDSSALLGEQLDKIWKTELISSNNHDSKPSLLKALMLSCLKSFISYGVLVSFIEFILRLGTPLFLIPFINYFESNSNVSEQMFKFSATGLIMAPFLMVFLVNFYHLEVFHIGMKLRVAVSSLIYRKVLSLSKAELNEISTGYIVNLLANDAARFDYVIAFIHDVWVGPFQTLIISVFLWYYTGESSIVGITVIICAIPLVAWLGKITSQMRLQTALKTDDRICLMNEIIVGIQVIKLYVWEKPFEKLVSLIRRKEIKVIRKLSYVRGMLYSLAMFHTRIAIFLTILTYILLGNDITASKVFVITSFFNVLHLTVTEYFNFAISQVSECYTSVKRIEKFLLQGNKLEIISSLKENVQSESSKGIRLTDVSINWNQNMQNILNNVTFDAKPGELTVIIGPVGSGKTSLFHAILKEILLTTGSINVNGTISYASQEPWLFAASVKENILFGQIYSEDRFKRVVKVCALEKDIETFTNKEETLVGERGVTLSGGQKARINLARAVYRNADIYLLDDPLSAVDVNVQKHLFNECIMGMLKDKVVLLATHQLQFLNSAKQIVILEKGHVKKIGTYDELIASGLDFSAFVENKSKNEVSTSMEGDPTLKSPTEDAETENVLKEPETANLEDLSNKNLKFSVFWDYFTIGNKWYVLLFLLLLSLMSQTAATGGDYWISYWLVLEEKSLLRNESSINGSIIDIFNNYPSRNLCIYILALFILINVIVALIRSALFFYVCMQSSVKLHDKSFKAVSRSPMHFFNVNPSGRILNRFSKDIGNIDEILPSCMIDCLQILLSAIGIFVIVPVTNPWFLIPTCIVMVLFYLLRQFFVTATSTIKRFEGIARSPIYTHLSASLQGLTTIRALKAESIVQQEFDNHQDTHSAAWYTFVSAIRAVSLWLDIICASYNGLITLTFTFFDPVITSGNVGLAITQTNKLTSSLQWGIRQSAEVENQMTSVERVLDYTKLKEEAPLHCPPGKKPADSWPSKGKLVFREVYLRYNDTTPWILNRISFSIEPTQKVGIVGRTGAGKSSLISALFRLFEVKGLIEIDGVDISSIGLWTLRSRISVIPQNAVLFTGTFRYNLDPFDQYADQDIWEALEEVELKEYIRSFPAGLQTKVQEGGSNLSVGQRQLISLARAILRGNKILVLDEATANVDLKTDALIQKTIRRKFMDCTVMTIAHRLNSIMDSDLVMVMDNGYLVEFDHPYLLLKNQMGIFRSLCEQSGCIAELSSVAIQVV</sequence>
<feature type="transmembrane region" description="Helical" evidence="10">
    <location>
        <begin position="93"/>
        <end position="115"/>
    </location>
</feature>
<dbReference type="InterPro" id="IPR003593">
    <property type="entry name" value="AAA+_ATPase"/>
</dbReference>
<dbReference type="Gene3D" id="1.20.1560.10">
    <property type="entry name" value="ABC transporter type 1, transmembrane domain"/>
    <property type="match status" value="2"/>
</dbReference>
<proteinExistence type="inferred from homology"/>
<dbReference type="GO" id="GO:0016020">
    <property type="term" value="C:membrane"/>
    <property type="evidence" value="ECO:0007669"/>
    <property type="project" value="UniProtKB-SubCell"/>
</dbReference>
<feature type="transmembrane region" description="Helical" evidence="10">
    <location>
        <begin position="237"/>
        <end position="254"/>
    </location>
</feature>
<dbReference type="GO" id="GO:0140359">
    <property type="term" value="F:ABC-type transporter activity"/>
    <property type="evidence" value="ECO:0007669"/>
    <property type="project" value="InterPro"/>
</dbReference>
<dbReference type="CDD" id="cd03244">
    <property type="entry name" value="ABCC_MRP_domain2"/>
    <property type="match status" value="1"/>
</dbReference>
<comment type="subcellular location">
    <subcellularLocation>
        <location evidence="1">Membrane</location>
        <topology evidence="1">Multi-pass membrane protein</topology>
    </subcellularLocation>
</comment>
<dbReference type="InterPro" id="IPR011527">
    <property type="entry name" value="ABC1_TM_dom"/>
</dbReference>
<feature type="domain" description="ABC transporter" evidence="11">
    <location>
        <begin position="413"/>
        <end position="635"/>
    </location>
</feature>
<accession>A0A9P0MV51</accession>
<dbReference type="PANTHER" id="PTHR24223">
    <property type="entry name" value="ATP-BINDING CASSETTE SUB-FAMILY C"/>
    <property type="match status" value="1"/>
</dbReference>
<gene>
    <name evidence="13" type="ORF">NEZAVI_LOCUS12242</name>
</gene>
<dbReference type="PROSITE" id="PS50893">
    <property type="entry name" value="ABC_TRANSPORTER_2"/>
    <property type="match status" value="2"/>
</dbReference>
<dbReference type="FunFam" id="3.40.50.300:FF:001726">
    <property type="entry name" value="Multidrug resistance-associated protein 4"/>
    <property type="match status" value="1"/>
</dbReference>
<keyword evidence="7 10" id="KW-1133">Transmembrane helix</keyword>
<dbReference type="FunFam" id="1.20.1560.10:FF:000014">
    <property type="entry name" value="Multidrug resistance-associated protein member 4"/>
    <property type="match status" value="1"/>
</dbReference>
<feature type="transmembrane region" description="Helical" evidence="10">
    <location>
        <begin position="695"/>
        <end position="719"/>
    </location>
</feature>
<dbReference type="SUPFAM" id="SSF90123">
    <property type="entry name" value="ABC transporter transmembrane region"/>
    <property type="match status" value="2"/>
</dbReference>
<dbReference type="InterPro" id="IPR017871">
    <property type="entry name" value="ABC_transporter-like_CS"/>
</dbReference>
<dbReference type="SUPFAM" id="SSF52540">
    <property type="entry name" value="P-loop containing nucleoside triphosphate hydrolases"/>
    <property type="match status" value="2"/>
</dbReference>
<dbReference type="SMART" id="SM00382">
    <property type="entry name" value="AAA"/>
    <property type="match status" value="2"/>
</dbReference>
<dbReference type="PROSITE" id="PS00211">
    <property type="entry name" value="ABC_TRANSPORTER_1"/>
    <property type="match status" value="2"/>
</dbReference>
<evidence type="ECO:0000256" key="7">
    <source>
        <dbReference type="ARBA" id="ARBA00022989"/>
    </source>
</evidence>
<feature type="transmembrane region" description="Helical" evidence="10">
    <location>
        <begin position="853"/>
        <end position="872"/>
    </location>
</feature>
<feature type="transmembrane region" description="Helical" evidence="10">
    <location>
        <begin position="319"/>
        <end position="341"/>
    </location>
</feature>
<reference evidence="13" key="1">
    <citation type="submission" date="2022-01" db="EMBL/GenBank/DDBJ databases">
        <authorList>
            <person name="King R."/>
        </authorList>
    </citation>
    <scope>NUCLEOTIDE SEQUENCE</scope>
</reference>
<dbReference type="EMBL" id="OV725081">
    <property type="protein sequence ID" value="CAH1403662.1"/>
    <property type="molecule type" value="Genomic_DNA"/>
</dbReference>
<keyword evidence="4 10" id="KW-0812">Transmembrane</keyword>
<feature type="transmembrane region" description="Helical" evidence="10">
    <location>
        <begin position="825"/>
        <end position="847"/>
    </location>
</feature>
<evidence type="ECO:0000256" key="2">
    <source>
        <dbReference type="ARBA" id="ARBA00009726"/>
    </source>
</evidence>
<dbReference type="InterPro" id="IPR003439">
    <property type="entry name" value="ABC_transporter-like_ATP-bd"/>
</dbReference>
<dbReference type="Proteomes" id="UP001152798">
    <property type="component" value="Chromosome 5"/>
</dbReference>
<organism evidence="13 14">
    <name type="scientific">Nezara viridula</name>
    <name type="common">Southern green stink bug</name>
    <name type="synonym">Cimex viridulus</name>
    <dbReference type="NCBI Taxonomy" id="85310"/>
    <lineage>
        <taxon>Eukaryota</taxon>
        <taxon>Metazoa</taxon>
        <taxon>Ecdysozoa</taxon>
        <taxon>Arthropoda</taxon>
        <taxon>Hexapoda</taxon>
        <taxon>Insecta</taxon>
        <taxon>Pterygota</taxon>
        <taxon>Neoptera</taxon>
        <taxon>Paraneoptera</taxon>
        <taxon>Hemiptera</taxon>
        <taxon>Heteroptera</taxon>
        <taxon>Panheteroptera</taxon>
        <taxon>Pentatomomorpha</taxon>
        <taxon>Pentatomoidea</taxon>
        <taxon>Pentatomidae</taxon>
        <taxon>Pentatominae</taxon>
        <taxon>Nezara</taxon>
    </lineage>
</organism>
<dbReference type="InterPro" id="IPR027417">
    <property type="entry name" value="P-loop_NTPase"/>
</dbReference>
<dbReference type="PANTHER" id="PTHR24223:SF456">
    <property type="entry name" value="MULTIDRUG RESISTANCE-ASSOCIATED PROTEIN LETHAL(2)03659"/>
    <property type="match status" value="1"/>
</dbReference>
<keyword evidence="8 10" id="KW-0472">Membrane</keyword>
<evidence type="ECO:0000259" key="11">
    <source>
        <dbReference type="PROSITE" id="PS50893"/>
    </source>
</evidence>
<evidence type="ECO:0000313" key="13">
    <source>
        <dbReference type="EMBL" id="CAH1403662.1"/>
    </source>
</evidence>
<evidence type="ECO:0000256" key="6">
    <source>
        <dbReference type="ARBA" id="ARBA00022840"/>
    </source>
</evidence>
<dbReference type="Gene3D" id="3.40.50.300">
    <property type="entry name" value="P-loop containing nucleotide triphosphate hydrolases"/>
    <property type="match status" value="2"/>
</dbReference>
<feature type="transmembrane region" description="Helical" evidence="10">
    <location>
        <begin position="347"/>
        <end position="364"/>
    </location>
</feature>
<dbReference type="InterPro" id="IPR036640">
    <property type="entry name" value="ABC1_TM_sf"/>
</dbReference>
<dbReference type="Pfam" id="PF00664">
    <property type="entry name" value="ABC_membrane"/>
    <property type="match status" value="2"/>
</dbReference>
<dbReference type="InterPro" id="IPR050173">
    <property type="entry name" value="ABC_transporter_C-like"/>
</dbReference>
<evidence type="ECO:0000256" key="10">
    <source>
        <dbReference type="SAM" id="Phobius"/>
    </source>
</evidence>
<dbReference type="CDD" id="cd03250">
    <property type="entry name" value="ABCC_MRP_domain1"/>
    <property type="match status" value="1"/>
</dbReference>
<keyword evidence="6" id="KW-0067">ATP-binding</keyword>
<keyword evidence="14" id="KW-1185">Reference proteome</keyword>
<evidence type="ECO:0000256" key="4">
    <source>
        <dbReference type="ARBA" id="ARBA00022692"/>
    </source>
</evidence>
<feature type="domain" description="ABC transmembrane type-1" evidence="12">
    <location>
        <begin position="699"/>
        <end position="995"/>
    </location>
</feature>
<feature type="transmembrane region" description="Helical" evidence="10">
    <location>
        <begin position="206"/>
        <end position="231"/>
    </location>
</feature>
<feature type="transmembrane region" description="Helical" evidence="10">
    <location>
        <begin position="135"/>
        <end position="156"/>
    </location>
</feature>
<feature type="region of interest" description="Disordered" evidence="9">
    <location>
        <begin position="640"/>
        <end position="662"/>
    </location>
</feature>
<name>A0A9P0MV51_NEZVI</name>
<keyword evidence="3" id="KW-0813">Transport</keyword>
<protein>
    <submittedName>
        <fullName evidence="13">Uncharacterized protein</fullName>
    </submittedName>
</protein>
<dbReference type="Pfam" id="PF00005">
    <property type="entry name" value="ABC_tran"/>
    <property type="match status" value="2"/>
</dbReference>
<comment type="similarity">
    <text evidence="2">Belongs to the ABC transporter superfamily. ABCC family. Conjugate transporter (TC 3.A.1.208) subfamily.</text>
</comment>
<dbReference type="PROSITE" id="PS50929">
    <property type="entry name" value="ABC_TM1F"/>
    <property type="match status" value="2"/>
</dbReference>
<feature type="domain" description="ABC transmembrane type-1" evidence="12">
    <location>
        <begin position="97"/>
        <end position="360"/>
    </location>
</feature>
<dbReference type="FunFam" id="1.20.1560.10:FF:000026">
    <property type="entry name" value="Multidrug resistance-associated protein lethal(2)03659"/>
    <property type="match status" value="1"/>
</dbReference>
<evidence type="ECO:0000256" key="1">
    <source>
        <dbReference type="ARBA" id="ARBA00004141"/>
    </source>
</evidence>
<evidence type="ECO:0000256" key="3">
    <source>
        <dbReference type="ARBA" id="ARBA00022448"/>
    </source>
</evidence>
<evidence type="ECO:0000256" key="5">
    <source>
        <dbReference type="ARBA" id="ARBA00022741"/>
    </source>
</evidence>
<evidence type="ECO:0000313" key="14">
    <source>
        <dbReference type="Proteomes" id="UP001152798"/>
    </source>
</evidence>
<evidence type="ECO:0000259" key="12">
    <source>
        <dbReference type="PROSITE" id="PS50929"/>
    </source>
</evidence>
<dbReference type="GO" id="GO:0016887">
    <property type="term" value="F:ATP hydrolysis activity"/>
    <property type="evidence" value="ECO:0007669"/>
    <property type="project" value="InterPro"/>
</dbReference>
<dbReference type="GO" id="GO:0005524">
    <property type="term" value="F:ATP binding"/>
    <property type="evidence" value="ECO:0007669"/>
    <property type="project" value="UniProtKB-KW"/>
</dbReference>
<keyword evidence="5" id="KW-0547">Nucleotide-binding</keyword>
<feature type="domain" description="ABC transporter" evidence="11">
    <location>
        <begin position="1033"/>
        <end position="1266"/>
    </location>
</feature>
<evidence type="ECO:0000256" key="8">
    <source>
        <dbReference type="ARBA" id="ARBA00023136"/>
    </source>
</evidence>